<evidence type="ECO:0000256" key="1">
    <source>
        <dbReference type="SAM" id="Phobius"/>
    </source>
</evidence>
<name>A0A090T8D8_9VIBR</name>
<reference evidence="2 3" key="1">
    <citation type="submission" date="2014-09" db="EMBL/GenBank/DDBJ databases">
        <title>Vibrio maritimus JCM 19240. (C210) whole genome shotgun sequence.</title>
        <authorList>
            <person name="Sawabe T."/>
            <person name="Meirelles P."/>
            <person name="Nakanishi M."/>
            <person name="Sayaka M."/>
            <person name="Hattori M."/>
            <person name="Ohkuma M."/>
        </authorList>
    </citation>
    <scope>NUCLEOTIDE SEQUENCE [LARGE SCALE GENOMIC DNA]</scope>
    <source>
        <strain evidence="2 3">JCM 19240</strain>
    </source>
</reference>
<gene>
    <name evidence="2" type="ORF">JCM19240_3359</name>
</gene>
<keyword evidence="1" id="KW-0812">Transmembrane</keyword>
<accession>A0A090T8D8</accession>
<keyword evidence="1" id="KW-1133">Transmembrane helix</keyword>
<evidence type="ECO:0000313" key="3">
    <source>
        <dbReference type="Proteomes" id="UP000029224"/>
    </source>
</evidence>
<dbReference type="OrthoDB" id="10004904at2"/>
<evidence type="ECO:0000313" key="2">
    <source>
        <dbReference type="EMBL" id="GAL34989.1"/>
    </source>
</evidence>
<organism evidence="2 3">
    <name type="scientific">Vibrio maritimus</name>
    <dbReference type="NCBI Taxonomy" id="990268"/>
    <lineage>
        <taxon>Bacteria</taxon>
        <taxon>Pseudomonadati</taxon>
        <taxon>Pseudomonadota</taxon>
        <taxon>Gammaproteobacteria</taxon>
        <taxon>Vibrionales</taxon>
        <taxon>Vibrionaceae</taxon>
        <taxon>Vibrio</taxon>
    </lineage>
</organism>
<keyword evidence="1" id="KW-0472">Membrane</keyword>
<dbReference type="Proteomes" id="UP000029224">
    <property type="component" value="Unassembled WGS sequence"/>
</dbReference>
<feature type="transmembrane region" description="Helical" evidence="1">
    <location>
        <begin position="25"/>
        <end position="49"/>
    </location>
</feature>
<dbReference type="AlphaFoldDB" id="A0A090T8D8"/>
<keyword evidence="3" id="KW-1185">Reference proteome</keyword>
<proteinExistence type="predicted"/>
<sequence>MAAAVSLGFSVGTYCVGVLIDAQNILGVMNFLLVSGVLITALALIIIGLRRKHQAAVTTSSPS</sequence>
<comment type="caution">
    <text evidence="2">The sequence shown here is derived from an EMBL/GenBank/DDBJ whole genome shotgun (WGS) entry which is preliminary data.</text>
</comment>
<dbReference type="EMBL" id="BBMT01000006">
    <property type="protein sequence ID" value="GAL34989.1"/>
    <property type="molecule type" value="Genomic_DNA"/>
</dbReference>
<reference evidence="2 3" key="2">
    <citation type="submission" date="2014-09" db="EMBL/GenBank/DDBJ databases">
        <authorList>
            <consortium name="NBRP consortium"/>
            <person name="Sawabe T."/>
            <person name="Meirelles P."/>
            <person name="Nakanishi M."/>
            <person name="Sayaka M."/>
            <person name="Hattori M."/>
            <person name="Ohkuma M."/>
        </authorList>
    </citation>
    <scope>NUCLEOTIDE SEQUENCE [LARGE SCALE GENOMIC DNA]</scope>
    <source>
        <strain evidence="2 3">JCM 19240</strain>
    </source>
</reference>
<protein>
    <submittedName>
        <fullName evidence="2">Uncharacterized protein</fullName>
    </submittedName>
</protein>